<dbReference type="EMBL" id="JAOYFB010000001">
    <property type="protein sequence ID" value="KAK4002652.1"/>
    <property type="molecule type" value="Genomic_DNA"/>
</dbReference>
<keyword evidence="2" id="KW-1185">Reference proteome</keyword>
<organism evidence="1 2">
    <name type="scientific">Daphnia magna</name>
    <dbReference type="NCBI Taxonomy" id="35525"/>
    <lineage>
        <taxon>Eukaryota</taxon>
        <taxon>Metazoa</taxon>
        <taxon>Ecdysozoa</taxon>
        <taxon>Arthropoda</taxon>
        <taxon>Crustacea</taxon>
        <taxon>Branchiopoda</taxon>
        <taxon>Diplostraca</taxon>
        <taxon>Cladocera</taxon>
        <taxon>Anomopoda</taxon>
        <taxon>Daphniidae</taxon>
        <taxon>Daphnia</taxon>
    </lineage>
</organism>
<reference evidence="1 2" key="1">
    <citation type="journal article" date="2023" name="Nucleic Acids Res.">
        <title>The hologenome of Daphnia magna reveals possible DNA methylation and microbiome-mediated evolution of the host genome.</title>
        <authorList>
            <person name="Chaturvedi A."/>
            <person name="Li X."/>
            <person name="Dhandapani V."/>
            <person name="Marshall H."/>
            <person name="Kissane S."/>
            <person name="Cuenca-Cambronero M."/>
            <person name="Asole G."/>
            <person name="Calvet F."/>
            <person name="Ruiz-Romero M."/>
            <person name="Marangio P."/>
            <person name="Guigo R."/>
            <person name="Rago D."/>
            <person name="Mirbahai L."/>
            <person name="Eastwood N."/>
            <person name="Colbourne J.K."/>
            <person name="Zhou J."/>
            <person name="Mallon E."/>
            <person name="Orsini L."/>
        </authorList>
    </citation>
    <scope>NUCLEOTIDE SEQUENCE [LARGE SCALE GENOMIC DNA]</scope>
    <source>
        <strain evidence="1">LRV0_1</strain>
    </source>
</reference>
<proteinExistence type="predicted"/>
<evidence type="ECO:0000313" key="1">
    <source>
        <dbReference type="EMBL" id="KAK4002652.1"/>
    </source>
</evidence>
<dbReference type="Proteomes" id="UP001234178">
    <property type="component" value="Unassembled WGS sequence"/>
</dbReference>
<protein>
    <submittedName>
        <fullName evidence="1">Uncharacterized protein</fullName>
    </submittedName>
</protein>
<comment type="caution">
    <text evidence="1">The sequence shown here is derived from an EMBL/GenBank/DDBJ whole genome shotgun (WGS) entry which is preliminary data.</text>
</comment>
<sequence length="70" mass="7915">MSSIFIVKPMRKCNDTHYANESGVLFLICASHPPGEIIRVSWKDLEQEGREHIEKTAVLLGHDSHVQSDL</sequence>
<evidence type="ECO:0000313" key="2">
    <source>
        <dbReference type="Proteomes" id="UP001234178"/>
    </source>
</evidence>
<name>A0ABQ9YPY9_9CRUS</name>
<gene>
    <name evidence="1" type="ORF">OUZ56_004464</name>
</gene>
<accession>A0ABQ9YPY9</accession>